<sequence length="220" mass="24331">MGDAMAGRGGALVVHVDVWSDIACPWCYVGKARLDSAISSLEGEGKAKVDVRWHAYMIDSRTKSNGEEYLAYNRRRWGSDGWTHSLRSSARRDGLAFGDWKWWPNTLHAHRLVHLAEKVGRGSEAKDRLFQKTYEEGGNVSLVDVVCSIADDMGLEGGRQALERGEAMAEVIAEDRRAKEKLNIHSVPHFIVGNKLALSGAQDPAAFESAILKVVRSEAR</sequence>
<gene>
    <name evidence="2" type="ORF">CBR_g36839</name>
</gene>
<dbReference type="EMBL" id="BFEA01000432">
    <property type="protein sequence ID" value="GBG83225.1"/>
    <property type="molecule type" value="Genomic_DNA"/>
</dbReference>
<dbReference type="Proteomes" id="UP000265515">
    <property type="component" value="Unassembled WGS sequence"/>
</dbReference>
<dbReference type="GO" id="GO:0016491">
    <property type="term" value="F:oxidoreductase activity"/>
    <property type="evidence" value="ECO:0007669"/>
    <property type="project" value="InterPro"/>
</dbReference>
<dbReference type="InterPro" id="IPR001853">
    <property type="entry name" value="DSBA-like_thioredoxin_dom"/>
</dbReference>
<dbReference type="Gene3D" id="3.40.30.10">
    <property type="entry name" value="Glutaredoxin"/>
    <property type="match status" value="1"/>
</dbReference>
<protein>
    <recommendedName>
        <fullName evidence="1">DSBA-like thioredoxin domain-containing protein</fullName>
    </recommendedName>
</protein>
<dbReference type="PANTHER" id="PTHR13887">
    <property type="entry name" value="GLUTATHIONE S-TRANSFERASE KAPPA"/>
    <property type="match status" value="1"/>
</dbReference>
<proteinExistence type="predicted"/>
<organism evidence="2 3">
    <name type="scientific">Chara braunii</name>
    <name type="common">Braun's stonewort</name>
    <dbReference type="NCBI Taxonomy" id="69332"/>
    <lineage>
        <taxon>Eukaryota</taxon>
        <taxon>Viridiplantae</taxon>
        <taxon>Streptophyta</taxon>
        <taxon>Charophyceae</taxon>
        <taxon>Charales</taxon>
        <taxon>Characeae</taxon>
        <taxon>Chara</taxon>
    </lineage>
</organism>
<dbReference type="Gramene" id="GBG83225">
    <property type="protein sequence ID" value="GBG83225"/>
    <property type="gene ID" value="CBR_g36839"/>
</dbReference>
<dbReference type="OrthoDB" id="1930760at2759"/>
<dbReference type="Pfam" id="PF01323">
    <property type="entry name" value="DSBA"/>
    <property type="match status" value="1"/>
</dbReference>
<evidence type="ECO:0000313" key="2">
    <source>
        <dbReference type="EMBL" id="GBG83225.1"/>
    </source>
</evidence>
<name>A0A388LLX2_CHABU</name>
<dbReference type="CDD" id="cd03024">
    <property type="entry name" value="DsbA_FrnE"/>
    <property type="match status" value="1"/>
</dbReference>
<comment type="caution">
    <text evidence="2">The sequence shown here is derived from an EMBL/GenBank/DDBJ whole genome shotgun (WGS) entry which is preliminary data.</text>
</comment>
<dbReference type="SUPFAM" id="SSF52833">
    <property type="entry name" value="Thioredoxin-like"/>
    <property type="match status" value="1"/>
</dbReference>
<dbReference type="OMA" id="TEHMEAF"/>
<dbReference type="AlphaFoldDB" id="A0A388LLX2"/>
<keyword evidence="3" id="KW-1185">Reference proteome</keyword>
<reference evidence="2 3" key="1">
    <citation type="journal article" date="2018" name="Cell">
        <title>The Chara Genome: Secondary Complexity and Implications for Plant Terrestrialization.</title>
        <authorList>
            <person name="Nishiyama T."/>
            <person name="Sakayama H."/>
            <person name="Vries J.D."/>
            <person name="Buschmann H."/>
            <person name="Saint-Marcoux D."/>
            <person name="Ullrich K.K."/>
            <person name="Haas F.B."/>
            <person name="Vanderstraeten L."/>
            <person name="Becker D."/>
            <person name="Lang D."/>
            <person name="Vosolsobe S."/>
            <person name="Rombauts S."/>
            <person name="Wilhelmsson P.K.I."/>
            <person name="Janitza P."/>
            <person name="Kern R."/>
            <person name="Heyl A."/>
            <person name="Rumpler F."/>
            <person name="Villalobos L.I.A.C."/>
            <person name="Clay J.M."/>
            <person name="Skokan R."/>
            <person name="Toyoda A."/>
            <person name="Suzuki Y."/>
            <person name="Kagoshima H."/>
            <person name="Schijlen E."/>
            <person name="Tajeshwar N."/>
            <person name="Catarino B."/>
            <person name="Hetherington A.J."/>
            <person name="Saltykova A."/>
            <person name="Bonnot C."/>
            <person name="Breuninger H."/>
            <person name="Symeonidi A."/>
            <person name="Radhakrishnan G.V."/>
            <person name="Van Nieuwerburgh F."/>
            <person name="Deforce D."/>
            <person name="Chang C."/>
            <person name="Karol K.G."/>
            <person name="Hedrich R."/>
            <person name="Ulvskov P."/>
            <person name="Glockner G."/>
            <person name="Delwiche C.F."/>
            <person name="Petrasek J."/>
            <person name="Van de Peer Y."/>
            <person name="Friml J."/>
            <person name="Beilby M."/>
            <person name="Dolan L."/>
            <person name="Kohara Y."/>
            <person name="Sugano S."/>
            <person name="Fujiyama A."/>
            <person name="Delaux P.-M."/>
            <person name="Quint M."/>
            <person name="TheiBen G."/>
            <person name="Hagemann M."/>
            <person name="Harholt J."/>
            <person name="Dunand C."/>
            <person name="Zachgo S."/>
            <person name="Langdale J."/>
            <person name="Maumus F."/>
            <person name="Straeten D.V.D."/>
            <person name="Gould S.B."/>
            <person name="Rensing S.A."/>
        </authorList>
    </citation>
    <scope>NUCLEOTIDE SEQUENCE [LARGE SCALE GENOMIC DNA]</scope>
    <source>
        <strain evidence="2 3">S276</strain>
    </source>
</reference>
<evidence type="ECO:0000259" key="1">
    <source>
        <dbReference type="Pfam" id="PF01323"/>
    </source>
</evidence>
<feature type="domain" description="DSBA-like thioredoxin" evidence="1">
    <location>
        <begin position="16"/>
        <end position="211"/>
    </location>
</feature>
<dbReference type="InterPro" id="IPR036249">
    <property type="entry name" value="Thioredoxin-like_sf"/>
</dbReference>
<accession>A0A388LLX2</accession>
<dbReference type="STRING" id="69332.A0A388LLX2"/>
<dbReference type="PANTHER" id="PTHR13887:SF46">
    <property type="entry name" value="DSBA-LIKE THIOREDOXIN DOMAIN-CONTAINING PROTEIN"/>
    <property type="match status" value="1"/>
</dbReference>
<evidence type="ECO:0000313" key="3">
    <source>
        <dbReference type="Proteomes" id="UP000265515"/>
    </source>
</evidence>